<evidence type="ECO:0000313" key="2">
    <source>
        <dbReference type="EMBL" id="RMJ19565.1"/>
    </source>
</evidence>
<reference evidence="2 3" key="1">
    <citation type="submission" date="2017-06" db="EMBL/GenBank/DDBJ databases">
        <title>Comparative genomic analysis of Ambrosia Fusariam Clade fungi.</title>
        <authorList>
            <person name="Stajich J.E."/>
            <person name="Carrillo J."/>
            <person name="Kijimoto T."/>
            <person name="Eskalen A."/>
            <person name="O'Donnell K."/>
            <person name="Kasson M."/>
        </authorList>
    </citation>
    <scope>NUCLEOTIDE SEQUENCE [LARGE SCALE GENOMIC DNA]</scope>
    <source>
        <strain evidence="2">UCR3666</strain>
    </source>
</reference>
<feature type="region of interest" description="Disordered" evidence="1">
    <location>
        <begin position="354"/>
        <end position="404"/>
    </location>
</feature>
<comment type="caution">
    <text evidence="2">The sequence shown here is derived from an EMBL/GenBank/DDBJ whole genome shotgun (WGS) entry which is preliminary data.</text>
</comment>
<sequence length="521" mass="58351">MTPALALPSLRVHAKQANLEITATPSLYVDLPDDLPPVATIDELAAVVRDAHIWIARTGTCCIEISIAVNGRPILQNEHLQKTIELIQHCQVWNRLGLQLEHNKDSVVTLPGLLSFSIQHPDLTSALVAPRAARTSPFRTLMLPISISTPADSHDLDKKPSKRRRKTGKLKGRGCQETTEQNDLLATLEVDDQRAIENFMSSLNFPQNKNNRRKHITCRESDDEAACLKVLETLPSLSLMEILLEQLMLAPEKKYRGYQVWGGSSTHCLTKLAPGVFHIPYLNKISDRAQLLPVIATCLARMKNAESPALRQKVTDLKRDDIDPRKPYNEWEDTVQVIEKRAWDVLLATAEVPSATERRQAKKPARPIPSSQKITQQQLAPMPPERDMGESYTNVETEREGQEHPALRVNWEVIHNSPGLVKSEDSMYGCESSNLVAVGFHNDLWTNPHGYLVSSTLPELTKNGYGMGEQVAEVPIMHDWDPAVSVEQMPPGMEVMVADNTVYDPGNFNSAENWIFCNERI</sequence>
<evidence type="ECO:0000313" key="3">
    <source>
        <dbReference type="Proteomes" id="UP000277212"/>
    </source>
</evidence>
<dbReference type="Proteomes" id="UP000277212">
    <property type="component" value="Unassembled WGS sequence"/>
</dbReference>
<protein>
    <submittedName>
        <fullName evidence="2">Uncharacterized protein</fullName>
    </submittedName>
</protein>
<evidence type="ECO:0000256" key="1">
    <source>
        <dbReference type="SAM" id="MobiDB-lite"/>
    </source>
</evidence>
<dbReference type="EMBL" id="NKUJ01000007">
    <property type="protein sequence ID" value="RMJ19565.1"/>
    <property type="molecule type" value="Genomic_DNA"/>
</dbReference>
<feature type="compositionally biased region" description="Polar residues" evidence="1">
    <location>
        <begin position="369"/>
        <end position="379"/>
    </location>
</feature>
<proteinExistence type="predicted"/>
<feature type="region of interest" description="Disordered" evidence="1">
    <location>
        <begin position="151"/>
        <end position="176"/>
    </location>
</feature>
<keyword evidence="3" id="KW-1185">Reference proteome</keyword>
<gene>
    <name evidence="2" type="ORF">CDV36_000776</name>
</gene>
<dbReference type="STRING" id="2010991.A0A3M2SQK1"/>
<dbReference type="AlphaFoldDB" id="A0A3M2SQK1"/>
<accession>A0A3M2SQK1</accession>
<organism evidence="2 3">
    <name type="scientific">Fusarium kuroshium</name>
    <dbReference type="NCBI Taxonomy" id="2010991"/>
    <lineage>
        <taxon>Eukaryota</taxon>
        <taxon>Fungi</taxon>
        <taxon>Dikarya</taxon>
        <taxon>Ascomycota</taxon>
        <taxon>Pezizomycotina</taxon>
        <taxon>Sordariomycetes</taxon>
        <taxon>Hypocreomycetidae</taxon>
        <taxon>Hypocreales</taxon>
        <taxon>Nectriaceae</taxon>
        <taxon>Fusarium</taxon>
        <taxon>Fusarium solani species complex</taxon>
    </lineage>
</organism>
<dbReference type="OrthoDB" id="4898608at2759"/>
<feature type="compositionally biased region" description="Basic residues" evidence="1">
    <location>
        <begin position="160"/>
        <end position="172"/>
    </location>
</feature>
<name>A0A3M2SQK1_9HYPO</name>